<evidence type="ECO:0000256" key="1">
    <source>
        <dbReference type="SAM" id="Coils"/>
    </source>
</evidence>
<dbReference type="STRING" id="1855823.MCCS_20660"/>
<evidence type="ECO:0000313" key="3">
    <source>
        <dbReference type="Proteomes" id="UP000194154"/>
    </source>
</evidence>
<protein>
    <submittedName>
        <fullName evidence="2">Uncharacterized protein</fullName>
    </submittedName>
</protein>
<sequence>MRKIKTHLNRTVKRCIENTFYMQIAASYKKISDINLLKSMKLNEVVKLSSEKIRVQEELDIIESADSNKLLHNRTPLIQRINELDHDIDEIEQLLANLEVEKQNIQYEILLLSNVKP</sequence>
<keyword evidence="1" id="KW-0175">Coiled coil</keyword>
<keyword evidence="3" id="KW-1185">Reference proteome</keyword>
<reference evidence="2 3" key="1">
    <citation type="journal article" date="2017" name="Int. J. Syst. Evol. Microbiol.">
        <title>Macrococcus canis sp. nov., a skin bacterium associated with infections in dogs.</title>
        <authorList>
            <person name="Gobeli Brawand S."/>
            <person name="Cotting K."/>
            <person name="Gomez-Sanz E."/>
            <person name="Collaud A."/>
            <person name="Thomann A."/>
            <person name="Brodard I."/>
            <person name="Rodriguez-Campos S."/>
            <person name="Strauss C."/>
            <person name="Perreten V."/>
        </authorList>
    </citation>
    <scope>NUCLEOTIDE SEQUENCE [LARGE SCALE GENOMIC DNA]</scope>
    <source>
        <strain evidence="2 3">KM45013</strain>
    </source>
</reference>
<gene>
    <name evidence="2" type="ORF">MCCS_20660</name>
</gene>
<dbReference type="Proteomes" id="UP000194154">
    <property type="component" value="Chromosome"/>
</dbReference>
<dbReference type="EMBL" id="CP021059">
    <property type="protein sequence ID" value="ARQ07655.1"/>
    <property type="molecule type" value="Genomic_DNA"/>
</dbReference>
<proteinExistence type="predicted"/>
<dbReference type="KEGG" id="mcak:MCCS_20660"/>
<dbReference type="RefSeq" id="WP_086043196.1">
    <property type="nucleotide sequence ID" value="NZ_CBCRZA010000007.1"/>
</dbReference>
<dbReference type="OrthoDB" id="2418527at2"/>
<dbReference type="GeneID" id="35296151"/>
<name>A0A1W7ADH8_9STAP</name>
<organism evidence="2 3">
    <name type="scientific">Macrococcoides canis</name>
    <dbReference type="NCBI Taxonomy" id="1855823"/>
    <lineage>
        <taxon>Bacteria</taxon>
        <taxon>Bacillati</taxon>
        <taxon>Bacillota</taxon>
        <taxon>Bacilli</taxon>
        <taxon>Bacillales</taxon>
        <taxon>Staphylococcaceae</taxon>
        <taxon>Macrococcoides</taxon>
    </lineage>
</organism>
<accession>A0A1W7ADH8</accession>
<feature type="coiled-coil region" evidence="1">
    <location>
        <begin position="81"/>
        <end position="108"/>
    </location>
</feature>
<dbReference type="AlphaFoldDB" id="A0A1W7ADH8"/>
<evidence type="ECO:0000313" key="2">
    <source>
        <dbReference type="EMBL" id="ARQ07655.1"/>
    </source>
</evidence>